<name>A0A8B8ZNE9_PHODC</name>
<proteinExistence type="predicted"/>
<dbReference type="GO" id="GO:0000245">
    <property type="term" value="P:spliceosomal complex assembly"/>
    <property type="evidence" value="ECO:0007669"/>
    <property type="project" value="TreeGrafter"/>
</dbReference>
<evidence type="ECO:0000256" key="9">
    <source>
        <dbReference type="SAM" id="MobiDB-lite"/>
    </source>
</evidence>
<protein>
    <recommendedName>
        <fullName evidence="1">non-specific serine/threonine protein kinase</fullName>
        <ecNumber evidence="1">2.7.11.1</ecNumber>
    </recommendedName>
</protein>
<dbReference type="AlphaFoldDB" id="A0A8B8ZNE9"/>
<accession>A0A8B8ZNE9</accession>
<keyword evidence="2" id="KW-0723">Serine/threonine-protein kinase</keyword>
<evidence type="ECO:0000256" key="8">
    <source>
        <dbReference type="ARBA" id="ARBA00048679"/>
    </source>
</evidence>
<sequence length="133" mass="15416">MMELLGMMPRKIALGGRYSRAFFNRYGDLRHIRRLKFWPLHKVLIEKYNFNERDAKDIADFLVPVLDFVPEKRPTASQLLQHPWIDAGPLLREPCVPPTDQRQPSVSEKQRKERDEKEEMAVGLGNMAIDGAA</sequence>
<evidence type="ECO:0000256" key="6">
    <source>
        <dbReference type="ARBA" id="ARBA00022840"/>
    </source>
</evidence>
<keyword evidence="4" id="KW-0547">Nucleotide-binding</keyword>
<comment type="catalytic activity">
    <reaction evidence="8">
        <text>L-seryl-[protein] + ATP = O-phospho-L-seryl-[protein] + ADP + H(+)</text>
        <dbReference type="Rhea" id="RHEA:17989"/>
        <dbReference type="Rhea" id="RHEA-COMP:9863"/>
        <dbReference type="Rhea" id="RHEA-COMP:11604"/>
        <dbReference type="ChEBI" id="CHEBI:15378"/>
        <dbReference type="ChEBI" id="CHEBI:29999"/>
        <dbReference type="ChEBI" id="CHEBI:30616"/>
        <dbReference type="ChEBI" id="CHEBI:83421"/>
        <dbReference type="ChEBI" id="CHEBI:456216"/>
        <dbReference type="EC" id="2.7.11.1"/>
    </reaction>
</comment>
<dbReference type="OrthoDB" id="2649at2759"/>
<comment type="catalytic activity">
    <reaction evidence="7">
        <text>L-threonyl-[protein] + ATP = O-phospho-L-threonyl-[protein] + ADP + H(+)</text>
        <dbReference type="Rhea" id="RHEA:46608"/>
        <dbReference type="Rhea" id="RHEA-COMP:11060"/>
        <dbReference type="Rhea" id="RHEA-COMP:11605"/>
        <dbReference type="ChEBI" id="CHEBI:15378"/>
        <dbReference type="ChEBI" id="CHEBI:30013"/>
        <dbReference type="ChEBI" id="CHEBI:30616"/>
        <dbReference type="ChEBI" id="CHEBI:61977"/>
        <dbReference type="ChEBI" id="CHEBI:456216"/>
        <dbReference type="EC" id="2.7.11.1"/>
    </reaction>
</comment>
<dbReference type="KEGG" id="pda:120106072"/>
<feature type="region of interest" description="Disordered" evidence="9">
    <location>
        <begin position="91"/>
        <end position="133"/>
    </location>
</feature>
<dbReference type="GO" id="GO:0005524">
    <property type="term" value="F:ATP binding"/>
    <property type="evidence" value="ECO:0007669"/>
    <property type="project" value="UniProtKB-KW"/>
</dbReference>
<dbReference type="Gene3D" id="1.10.510.10">
    <property type="entry name" value="Transferase(Phosphotransferase) domain 1"/>
    <property type="match status" value="1"/>
</dbReference>
<evidence type="ECO:0000256" key="5">
    <source>
        <dbReference type="ARBA" id="ARBA00022777"/>
    </source>
</evidence>
<dbReference type="InterPro" id="IPR011009">
    <property type="entry name" value="Kinase-like_dom_sf"/>
</dbReference>
<dbReference type="GeneID" id="120106072"/>
<keyword evidence="3" id="KW-0808">Transferase</keyword>
<dbReference type="RefSeq" id="XP_038974857.1">
    <property type="nucleotide sequence ID" value="XM_039118929.1"/>
</dbReference>
<keyword evidence="5" id="KW-0418">Kinase</keyword>
<evidence type="ECO:0000256" key="2">
    <source>
        <dbReference type="ARBA" id="ARBA00022527"/>
    </source>
</evidence>
<dbReference type="PANTHER" id="PTHR47634:SF9">
    <property type="entry name" value="PROTEIN KINASE DOMAIN-CONTAINING PROTEIN-RELATED"/>
    <property type="match status" value="1"/>
</dbReference>
<gene>
    <name evidence="11" type="primary">LOC120106072</name>
</gene>
<evidence type="ECO:0000256" key="3">
    <source>
        <dbReference type="ARBA" id="ARBA00022679"/>
    </source>
</evidence>
<dbReference type="GO" id="GO:0004674">
    <property type="term" value="F:protein serine/threonine kinase activity"/>
    <property type="evidence" value="ECO:0007669"/>
    <property type="project" value="UniProtKB-KW"/>
</dbReference>
<dbReference type="EC" id="2.7.11.1" evidence="1"/>
<reference evidence="11" key="1">
    <citation type="submission" date="2025-08" db="UniProtKB">
        <authorList>
            <consortium name="RefSeq"/>
        </authorList>
    </citation>
    <scope>IDENTIFICATION</scope>
    <source>
        <tissue evidence="11">Young leaves</tissue>
    </source>
</reference>
<dbReference type="PANTHER" id="PTHR47634">
    <property type="entry name" value="PROTEIN KINASE DOMAIN-CONTAINING PROTEIN-RELATED"/>
    <property type="match status" value="1"/>
</dbReference>
<evidence type="ECO:0000256" key="7">
    <source>
        <dbReference type="ARBA" id="ARBA00047899"/>
    </source>
</evidence>
<keyword evidence="6" id="KW-0067">ATP-binding</keyword>
<evidence type="ECO:0000313" key="10">
    <source>
        <dbReference type="Proteomes" id="UP000228380"/>
    </source>
</evidence>
<dbReference type="SUPFAM" id="SSF56112">
    <property type="entry name" value="Protein kinase-like (PK-like)"/>
    <property type="match status" value="1"/>
</dbReference>
<dbReference type="GO" id="GO:0050684">
    <property type="term" value="P:regulation of mRNA processing"/>
    <property type="evidence" value="ECO:0007669"/>
    <property type="project" value="TreeGrafter"/>
</dbReference>
<dbReference type="Proteomes" id="UP000228380">
    <property type="component" value="Unplaced"/>
</dbReference>
<keyword evidence="10" id="KW-1185">Reference proteome</keyword>
<evidence type="ECO:0000256" key="4">
    <source>
        <dbReference type="ARBA" id="ARBA00022741"/>
    </source>
</evidence>
<organism evidence="10 11">
    <name type="scientific">Phoenix dactylifera</name>
    <name type="common">Date palm</name>
    <dbReference type="NCBI Taxonomy" id="42345"/>
    <lineage>
        <taxon>Eukaryota</taxon>
        <taxon>Viridiplantae</taxon>
        <taxon>Streptophyta</taxon>
        <taxon>Embryophyta</taxon>
        <taxon>Tracheophyta</taxon>
        <taxon>Spermatophyta</taxon>
        <taxon>Magnoliopsida</taxon>
        <taxon>Liliopsida</taxon>
        <taxon>Arecaceae</taxon>
        <taxon>Coryphoideae</taxon>
        <taxon>Phoeniceae</taxon>
        <taxon>Phoenix</taxon>
    </lineage>
</organism>
<feature type="compositionally biased region" description="Basic and acidic residues" evidence="9">
    <location>
        <begin position="108"/>
        <end position="120"/>
    </location>
</feature>
<evidence type="ECO:0000313" key="11">
    <source>
        <dbReference type="RefSeq" id="XP_038974857.1"/>
    </source>
</evidence>
<dbReference type="InterPro" id="IPR051334">
    <property type="entry name" value="SRPK"/>
</dbReference>
<evidence type="ECO:0000256" key="1">
    <source>
        <dbReference type="ARBA" id="ARBA00012513"/>
    </source>
</evidence>